<protein>
    <submittedName>
        <fullName evidence="2">Protein plant cadmium resistance 2</fullName>
    </submittedName>
</protein>
<accession>A0A438ELA0</accession>
<evidence type="ECO:0000313" key="2">
    <source>
        <dbReference type="EMBL" id="RVW48487.1"/>
    </source>
</evidence>
<dbReference type="Pfam" id="PF04749">
    <property type="entry name" value="PLAC8"/>
    <property type="match status" value="1"/>
</dbReference>
<feature type="transmembrane region" description="Helical" evidence="1">
    <location>
        <begin position="116"/>
        <end position="138"/>
    </location>
</feature>
<dbReference type="Proteomes" id="UP000288805">
    <property type="component" value="Unassembled WGS sequence"/>
</dbReference>
<dbReference type="PANTHER" id="PTHR15907">
    <property type="entry name" value="DUF614 FAMILY PROTEIN-RELATED"/>
    <property type="match status" value="1"/>
</dbReference>
<evidence type="ECO:0000256" key="1">
    <source>
        <dbReference type="SAM" id="Phobius"/>
    </source>
</evidence>
<gene>
    <name evidence="2" type="primary">PCR2_2</name>
    <name evidence="2" type="ORF">CK203_103755</name>
</gene>
<organism evidence="2 3">
    <name type="scientific">Vitis vinifera</name>
    <name type="common">Grape</name>
    <dbReference type="NCBI Taxonomy" id="29760"/>
    <lineage>
        <taxon>Eukaryota</taxon>
        <taxon>Viridiplantae</taxon>
        <taxon>Streptophyta</taxon>
        <taxon>Embryophyta</taxon>
        <taxon>Tracheophyta</taxon>
        <taxon>Spermatophyta</taxon>
        <taxon>Magnoliopsida</taxon>
        <taxon>eudicotyledons</taxon>
        <taxon>Gunneridae</taxon>
        <taxon>Pentapetalae</taxon>
        <taxon>rosids</taxon>
        <taxon>Vitales</taxon>
        <taxon>Vitaceae</taxon>
        <taxon>Viteae</taxon>
        <taxon>Vitis</taxon>
    </lineage>
</organism>
<sequence>MPAIINGGSPTHTIHILAFTLYWNFVPYIYASILISRTASSEQFSLSIPFSSPHLTPIMSSTNPYYTGKPGNPGPWNTGLCDCCSDVKTCCLTMWCPCVTFGQIAEIVDRGNTSCFVAATLYAIVGLSKWGFCLSCFYRTKMRKQFMLEKSPCDDCLVHWFCEPCALCQEHRELKIRGFNPSIGWHANMDNQQGVEMAPKVEEGMNR</sequence>
<keyword evidence="1" id="KW-0812">Transmembrane</keyword>
<reference evidence="2 3" key="1">
    <citation type="journal article" date="2018" name="PLoS Genet.">
        <title>Population sequencing reveals clonal diversity and ancestral inbreeding in the grapevine cultivar Chardonnay.</title>
        <authorList>
            <person name="Roach M.J."/>
            <person name="Johnson D.L."/>
            <person name="Bohlmann J."/>
            <person name="van Vuuren H.J."/>
            <person name="Jones S.J."/>
            <person name="Pretorius I.S."/>
            <person name="Schmidt S.A."/>
            <person name="Borneman A.R."/>
        </authorList>
    </citation>
    <scope>NUCLEOTIDE SEQUENCE [LARGE SCALE GENOMIC DNA]</scope>
    <source>
        <strain evidence="3">cv. Chardonnay</strain>
        <tissue evidence="2">Leaf</tissue>
    </source>
</reference>
<proteinExistence type="predicted"/>
<dbReference type="NCBIfam" id="TIGR01571">
    <property type="entry name" value="A_thal_Cys_rich"/>
    <property type="match status" value="1"/>
</dbReference>
<comment type="caution">
    <text evidence="2">The sequence shown here is derived from an EMBL/GenBank/DDBJ whole genome shotgun (WGS) entry which is preliminary data.</text>
</comment>
<dbReference type="EMBL" id="QGNW01001252">
    <property type="protein sequence ID" value="RVW48487.1"/>
    <property type="molecule type" value="Genomic_DNA"/>
</dbReference>
<keyword evidence="1" id="KW-1133">Transmembrane helix</keyword>
<dbReference type="AlphaFoldDB" id="A0A438ELA0"/>
<name>A0A438ELA0_VITVI</name>
<dbReference type="InterPro" id="IPR006461">
    <property type="entry name" value="PLAC_motif_containing"/>
</dbReference>
<evidence type="ECO:0000313" key="3">
    <source>
        <dbReference type="Proteomes" id="UP000288805"/>
    </source>
</evidence>
<keyword evidence="1" id="KW-0472">Membrane</keyword>